<dbReference type="EMBL" id="CP115668">
    <property type="protein sequence ID" value="WCC79218.1"/>
    <property type="molecule type" value="Genomic_DNA"/>
</dbReference>
<organism evidence="1 2">
    <name type="scientific">Cutibacterium equinum</name>
    <dbReference type="NCBI Taxonomy" id="3016342"/>
    <lineage>
        <taxon>Bacteria</taxon>
        <taxon>Bacillati</taxon>
        <taxon>Actinomycetota</taxon>
        <taxon>Actinomycetes</taxon>
        <taxon>Propionibacteriales</taxon>
        <taxon>Propionibacteriaceae</taxon>
        <taxon>Cutibacterium</taxon>
    </lineage>
</organism>
<evidence type="ECO:0000313" key="1">
    <source>
        <dbReference type="EMBL" id="WCC79218.1"/>
    </source>
</evidence>
<protein>
    <submittedName>
        <fullName evidence="1">Uncharacterized protein</fullName>
    </submittedName>
</protein>
<proteinExistence type="predicted"/>
<accession>A0ABY7QXU9</accession>
<keyword evidence="2" id="KW-1185">Reference proteome</keyword>
<dbReference type="Proteomes" id="UP001212097">
    <property type="component" value="Chromosome"/>
</dbReference>
<dbReference type="RefSeq" id="WP_271417421.1">
    <property type="nucleotide sequence ID" value="NZ_CP115668.1"/>
</dbReference>
<evidence type="ECO:0000313" key="2">
    <source>
        <dbReference type="Proteomes" id="UP001212097"/>
    </source>
</evidence>
<reference evidence="1 2" key="1">
    <citation type="submission" date="2023-06" db="EMBL/GenBank/DDBJ databases">
        <title>The Gram-positive Non-spore-bearing Anaerobic Bacilli of Human Feces.</title>
        <authorList>
            <person name="Eggerth A.H."/>
        </authorList>
    </citation>
    <scope>NUCLEOTIDE SEQUENCE [LARGE SCALE GENOMIC DNA]</scope>
    <source>
        <strain evidence="1 2">CBA3108</strain>
    </source>
</reference>
<name>A0ABY7QXU9_9ACTN</name>
<gene>
    <name evidence="1" type="ORF">O6R08_06610</name>
</gene>
<sequence length="133" mass="15156">MHDALMLGDLPPAQLPGEALARAFAQYHWQRGPLQDADEYAFVWKYHPRFDLMAMIDFEPGLEEPPASLLPQDVSAVYVLRGQHNPDDLDYGVAPNRPVPDSLQHIEYVPWSQVPREIYDDVRATLDAMTREA</sequence>